<dbReference type="RefSeq" id="WP_029829903.1">
    <property type="nucleotide sequence ID" value="NZ_JAMPZC010000004.1"/>
</dbReference>
<evidence type="ECO:0000313" key="1">
    <source>
        <dbReference type="EMBL" id="KOY19363.1"/>
    </source>
</evidence>
<comment type="caution">
    <text evidence="1">The sequence shown here is derived from an EMBL/GenBank/DDBJ whole genome shotgun (WGS) entry which is preliminary data.</text>
</comment>
<dbReference type="Proteomes" id="UP000037697">
    <property type="component" value="Unassembled WGS sequence"/>
</dbReference>
<protein>
    <submittedName>
        <fullName evidence="1">Uncharacterized protein</fullName>
    </submittedName>
</protein>
<dbReference type="AlphaFoldDB" id="A0AAW3IQ04"/>
<dbReference type="EMBL" id="LIRS01000153">
    <property type="protein sequence ID" value="KOY19363.1"/>
    <property type="molecule type" value="Genomic_DNA"/>
</dbReference>
<sequence>MNTAAIQTLPKVQNALSKSLSKLISDSVSSKRHKSSILNYYSSFVYVIGHENYTGMDILNDAHKLSKHLHQFLGFIYSVLPIEALYNTARQALNAFTSIAEDKQLSIDIPKIYNIPTSVTQEYISKFNALKPCRKRLNYLNGWQVTSKEGQTYNFTIGQFHETFGDVITSKIYEAVCNYGLTLKSKTLDGKLKYLCYLLNAFTQHSDSKKDLEIQLDAMNSHHFFERVMWSMFTRTNRIGNKPKRFFIDWSSMVTAFTQCFIDSEIFDEPISPFLTPNFKEDSQPIAKASIGGKLTASEEKLWLANIPLHIKDEEVIQIIEDRLRVSEEHVRSVFHKQFLAIKERHERNQVFIKTGRIKTTTNKGLSMSERVPMGKANLANVIATFHHYGINGISSKYSYFLRSYGENKLKSDELQTELNLPTTDTLGALCTLLVLEHPALTPSALESWELYDAQDQQVGYKRSGNNNVIVVYKDRKGADNAQQVIILNEYSQEIVETMIAHTAFAREYLKANPSSEPNRQNEWRKMLIKAAYHKAEWEDRFGKNMTNKTSTSFYRRWVADYSHSELSNSDKSLLSEVVSLRSARRLRAIRIYIETRSLRAVSEALGHKMVDMAILSRYLPESLMTFFNARWIRQFQNALIYQAMENSEYLFEAIDISPEYLDEFLKNHRINDIPALFDKFKTTSEHTLATSEDTEQPEFDEVTFTVTETLLRVLIAIKSVVDESKQKNDKQTFKDIVSTWYEAATLLLTDLDLDSRQNYERKALLESAKGNPLDPEHIRGALLC</sequence>
<evidence type="ECO:0000313" key="2">
    <source>
        <dbReference type="Proteomes" id="UP000037697"/>
    </source>
</evidence>
<name>A0AAW3IQ04_VIBPH</name>
<reference evidence="1 2" key="1">
    <citation type="submission" date="2015-07" db="EMBL/GenBank/DDBJ databases">
        <title>Foodborne Vibrio parahaemolyticus Isolates.</title>
        <authorList>
            <person name="Ronholm J."/>
            <person name="Petronella N."/>
            <person name="Kenwell R."/>
            <person name="Banerjee S."/>
        </authorList>
    </citation>
    <scope>NUCLEOTIDE SEQUENCE [LARGE SCALE GENOMIC DNA]</scope>
    <source>
        <strain evidence="1 2">HS-06-05</strain>
    </source>
</reference>
<accession>A0AAW3IQ04</accession>
<organism evidence="1 2">
    <name type="scientific">Vibrio parahaemolyticus</name>
    <dbReference type="NCBI Taxonomy" id="670"/>
    <lineage>
        <taxon>Bacteria</taxon>
        <taxon>Pseudomonadati</taxon>
        <taxon>Pseudomonadota</taxon>
        <taxon>Gammaproteobacteria</taxon>
        <taxon>Vibrionales</taxon>
        <taxon>Vibrionaceae</taxon>
        <taxon>Vibrio</taxon>
    </lineage>
</organism>
<proteinExistence type="predicted"/>
<gene>
    <name evidence="1" type="ORF">ACX05_25475</name>
</gene>